<sequence>IVCGDQSSGKSSALEAISGMSFPAKDNLCTRFATELILRRAPAADVDIHITPGPERSDEEKARLRDFTYSRTLADLDIGHVIDDAKSAMDLNGNNKVFSTDVLRIEISGPSQPHLTMVDLPGLFLAGNKDQS</sequence>
<evidence type="ECO:0000259" key="1">
    <source>
        <dbReference type="Pfam" id="PF00350"/>
    </source>
</evidence>
<dbReference type="InterPro" id="IPR022812">
    <property type="entry name" value="Dynamin"/>
</dbReference>
<reference evidence="3" key="1">
    <citation type="journal article" date="2023" name="Mol. Phylogenet. Evol.">
        <title>Genome-scale phylogeny and comparative genomics of the fungal order Sordariales.</title>
        <authorList>
            <person name="Hensen N."/>
            <person name="Bonometti L."/>
            <person name="Westerberg I."/>
            <person name="Brannstrom I.O."/>
            <person name="Guillou S."/>
            <person name="Cros-Aarteil S."/>
            <person name="Calhoun S."/>
            <person name="Haridas S."/>
            <person name="Kuo A."/>
            <person name="Mondo S."/>
            <person name="Pangilinan J."/>
            <person name="Riley R."/>
            <person name="LaButti K."/>
            <person name="Andreopoulos B."/>
            <person name="Lipzen A."/>
            <person name="Chen C."/>
            <person name="Yan M."/>
            <person name="Daum C."/>
            <person name="Ng V."/>
            <person name="Clum A."/>
            <person name="Steindorff A."/>
            <person name="Ohm R.A."/>
            <person name="Martin F."/>
            <person name="Silar P."/>
            <person name="Natvig D.O."/>
            <person name="Lalanne C."/>
            <person name="Gautier V."/>
            <person name="Ament-Velasquez S.L."/>
            <person name="Kruys A."/>
            <person name="Hutchinson M.I."/>
            <person name="Powell A.J."/>
            <person name="Barry K."/>
            <person name="Miller A.N."/>
            <person name="Grigoriev I.V."/>
            <person name="Debuchy R."/>
            <person name="Gladieux P."/>
            <person name="Hiltunen Thoren M."/>
            <person name="Johannesson H."/>
        </authorList>
    </citation>
    <scope>NUCLEOTIDE SEQUENCE [LARGE SCALE GENOMIC DNA]</scope>
    <source>
        <strain evidence="3">CBS 340.73</strain>
    </source>
</reference>
<comment type="caution">
    <text evidence="2">The sequence shown here is derived from an EMBL/GenBank/DDBJ whole genome shotgun (WGS) entry which is preliminary data.</text>
</comment>
<keyword evidence="2" id="KW-0378">Hydrolase</keyword>
<dbReference type="GO" id="GO:0016020">
    <property type="term" value="C:membrane"/>
    <property type="evidence" value="ECO:0007669"/>
    <property type="project" value="TreeGrafter"/>
</dbReference>
<dbReference type="Pfam" id="PF00350">
    <property type="entry name" value="Dynamin_N"/>
    <property type="match status" value="1"/>
</dbReference>
<dbReference type="GO" id="GO:0003924">
    <property type="term" value="F:GTPase activity"/>
    <property type="evidence" value="ECO:0007669"/>
    <property type="project" value="TreeGrafter"/>
</dbReference>
<proteinExistence type="predicted"/>
<dbReference type="PANTHER" id="PTHR11566:SF149">
    <property type="entry name" value="GTPASE, PUTATIVE (AFU_ORTHOLOGUE AFUA_6G11890)-RELATED"/>
    <property type="match status" value="1"/>
</dbReference>
<feature type="domain" description="Dynamin N-terminal" evidence="1">
    <location>
        <begin position="1"/>
        <end position="131"/>
    </location>
</feature>
<keyword evidence="3" id="KW-1185">Reference proteome</keyword>
<organism evidence="2 3">
    <name type="scientific">Diplogelasinospora grovesii</name>
    <dbReference type="NCBI Taxonomy" id="303347"/>
    <lineage>
        <taxon>Eukaryota</taxon>
        <taxon>Fungi</taxon>
        <taxon>Dikarya</taxon>
        <taxon>Ascomycota</taxon>
        <taxon>Pezizomycotina</taxon>
        <taxon>Sordariomycetes</taxon>
        <taxon>Sordariomycetidae</taxon>
        <taxon>Sordariales</taxon>
        <taxon>Diplogelasinosporaceae</taxon>
        <taxon>Diplogelasinospora</taxon>
    </lineage>
</organism>
<dbReference type="GO" id="GO:0008017">
    <property type="term" value="F:microtubule binding"/>
    <property type="evidence" value="ECO:0007669"/>
    <property type="project" value="TreeGrafter"/>
</dbReference>
<dbReference type="GO" id="GO:0048312">
    <property type="term" value="P:intracellular distribution of mitochondria"/>
    <property type="evidence" value="ECO:0007669"/>
    <property type="project" value="TreeGrafter"/>
</dbReference>
<feature type="non-terminal residue" evidence="2">
    <location>
        <position position="1"/>
    </location>
</feature>
<evidence type="ECO:0000313" key="3">
    <source>
        <dbReference type="Proteomes" id="UP001303473"/>
    </source>
</evidence>
<dbReference type="AlphaFoldDB" id="A0AAN6MUR2"/>
<gene>
    <name evidence="2" type="ORF">QBC46DRAFT_220916</name>
</gene>
<dbReference type="GO" id="GO:0005739">
    <property type="term" value="C:mitochondrion"/>
    <property type="evidence" value="ECO:0007669"/>
    <property type="project" value="TreeGrafter"/>
</dbReference>
<feature type="non-terminal residue" evidence="2">
    <location>
        <position position="132"/>
    </location>
</feature>
<dbReference type="GO" id="GO:0000266">
    <property type="term" value="P:mitochondrial fission"/>
    <property type="evidence" value="ECO:0007669"/>
    <property type="project" value="TreeGrafter"/>
</dbReference>
<dbReference type="GO" id="GO:0006897">
    <property type="term" value="P:endocytosis"/>
    <property type="evidence" value="ECO:0007669"/>
    <property type="project" value="TreeGrafter"/>
</dbReference>
<name>A0AAN6MUR2_9PEZI</name>
<accession>A0AAN6MUR2</accession>
<protein>
    <submittedName>
        <fullName evidence="2">P-loop containing nucleoside triphosphate hydrolase protein</fullName>
    </submittedName>
</protein>
<dbReference type="Gene3D" id="3.40.50.300">
    <property type="entry name" value="P-loop containing nucleotide triphosphate hydrolases"/>
    <property type="match status" value="1"/>
</dbReference>
<dbReference type="EMBL" id="MU854090">
    <property type="protein sequence ID" value="KAK3933699.1"/>
    <property type="molecule type" value="Genomic_DNA"/>
</dbReference>
<dbReference type="InterPro" id="IPR027417">
    <property type="entry name" value="P-loop_NTPase"/>
</dbReference>
<dbReference type="GO" id="GO:0005874">
    <property type="term" value="C:microtubule"/>
    <property type="evidence" value="ECO:0007669"/>
    <property type="project" value="TreeGrafter"/>
</dbReference>
<dbReference type="InterPro" id="IPR045063">
    <property type="entry name" value="Dynamin_N"/>
</dbReference>
<dbReference type="SUPFAM" id="SSF52540">
    <property type="entry name" value="P-loop containing nucleoside triphosphate hydrolases"/>
    <property type="match status" value="1"/>
</dbReference>
<dbReference type="Proteomes" id="UP001303473">
    <property type="component" value="Unassembled WGS sequence"/>
</dbReference>
<dbReference type="GO" id="GO:0016559">
    <property type="term" value="P:peroxisome fission"/>
    <property type="evidence" value="ECO:0007669"/>
    <property type="project" value="TreeGrafter"/>
</dbReference>
<evidence type="ECO:0000313" key="2">
    <source>
        <dbReference type="EMBL" id="KAK3933699.1"/>
    </source>
</evidence>
<dbReference type="PANTHER" id="PTHR11566">
    <property type="entry name" value="DYNAMIN"/>
    <property type="match status" value="1"/>
</dbReference>